<proteinExistence type="predicted"/>
<evidence type="ECO:0000313" key="1">
    <source>
        <dbReference type="EMBL" id="AFB31676.1"/>
    </source>
</evidence>
<organism evidence="1 2">
    <name type="scientific">Rickettsia massiliae str. AZT80</name>
    <dbReference type="NCBI Taxonomy" id="1105112"/>
    <lineage>
        <taxon>Bacteria</taxon>
        <taxon>Pseudomonadati</taxon>
        <taxon>Pseudomonadota</taxon>
        <taxon>Alphaproteobacteria</taxon>
        <taxon>Rickettsiales</taxon>
        <taxon>Rickettsiaceae</taxon>
        <taxon>Rickettsieae</taxon>
        <taxon>Rickettsia</taxon>
        <taxon>spotted fever group</taxon>
    </lineage>
</organism>
<dbReference type="HOGENOM" id="CLU_2702450_0_0_5"/>
<evidence type="ECO:0000313" key="2">
    <source>
        <dbReference type="Proteomes" id="UP000007999"/>
    </source>
</evidence>
<reference evidence="2" key="1">
    <citation type="submission" date="2012-02" db="EMBL/GenBank/DDBJ databases">
        <title>Complete genome sequence of Rickettsia parkeri strain Portsmouth.</title>
        <authorList>
            <person name="Johnson S.L."/>
            <person name="Munk A.C."/>
            <person name="Han S."/>
            <person name="Bruce D.C."/>
            <person name="Dasch G.A."/>
        </authorList>
    </citation>
    <scope>NUCLEOTIDE SEQUENCE [LARGE SCALE GENOMIC DNA]</scope>
    <source>
        <strain evidence="2">AZT80 (RMB)</strain>
    </source>
</reference>
<name>H6QJ26_RICMA</name>
<sequence length="73" mass="8172">MVVLLPKEFKRVVAISVLASIELFTFFNGSIHSPATIKDFFDLNSIILLCDNAIGLNFETAEDLGFFIIINTY</sequence>
<dbReference type="AlphaFoldDB" id="H6QJ26"/>
<dbReference type="EMBL" id="CP003319">
    <property type="protein sequence ID" value="AFB31676.1"/>
    <property type="molecule type" value="Genomic_DNA"/>
</dbReference>
<dbReference type="Proteomes" id="UP000007999">
    <property type="component" value="Chromosome"/>
</dbReference>
<gene>
    <name evidence="1" type="ORF">RMB_04465</name>
</gene>
<protein>
    <submittedName>
        <fullName evidence="1">Uncharacterized protein</fullName>
    </submittedName>
</protein>
<accession>H6QJ26</accession>
<dbReference type="KEGG" id="rmi:RMB_04465"/>